<reference evidence="3 4" key="1">
    <citation type="submission" date="2024-02" db="EMBL/GenBank/DDBJ databases">
        <title>Bacteria isolated from the canopy kelp, Nereocystis luetkeana.</title>
        <authorList>
            <person name="Pfister C.A."/>
            <person name="Younker I.T."/>
            <person name="Light S.H."/>
        </authorList>
    </citation>
    <scope>NUCLEOTIDE SEQUENCE [LARGE SCALE GENOMIC DNA]</scope>
    <source>
        <strain evidence="3 4">TI.4.07</strain>
    </source>
</reference>
<dbReference type="Pfam" id="PF18166">
    <property type="entry name" value="pP_pnuc_2"/>
    <property type="match status" value="1"/>
</dbReference>
<dbReference type="Pfam" id="PF18165">
    <property type="entry name" value="pP_pnuc_1"/>
    <property type="match status" value="1"/>
</dbReference>
<evidence type="ECO:0000259" key="2">
    <source>
        <dbReference type="Pfam" id="PF18166"/>
    </source>
</evidence>
<dbReference type="EMBL" id="JBAKAR010000007">
    <property type="protein sequence ID" value="MEL0613602.1"/>
    <property type="molecule type" value="Genomic_DNA"/>
</dbReference>
<keyword evidence="4" id="KW-1185">Reference proteome</keyword>
<feature type="domain" description="Predicted pPIWI-associating nuclease" evidence="1">
    <location>
        <begin position="35"/>
        <end position="168"/>
    </location>
</feature>
<proteinExistence type="predicted"/>
<comment type="caution">
    <text evidence="3">The sequence shown here is derived from an EMBL/GenBank/DDBJ whole genome shotgun (WGS) entry which is preliminary data.</text>
</comment>
<organism evidence="3 4">
    <name type="scientific">Marinomonas arenicola</name>
    <dbReference type="NCBI Taxonomy" id="569601"/>
    <lineage>
        <taxon>Bacteria</taxon>
        <taxon>Pseudomonadati</taxon>
        <taxon>Pseudomonadota</taxon>
        <taxon>Gammaproteobacteria</taxon>
        <taxon>Oceanospirillales</taxon>
        <taxon>Oceanospirillaceae</taxon>
        <taxon>Marinomonas</taxon>
    </lineage>
</organism>
<dbReference type="RefSeq" id="WP_341567321.1">
    <property type="nucleotide sequence ID" value="NZ_JBAKAR010000007.1"/>
</dbReference>
<protein>
    <submittedName>
        <fullName evidence="3">Uncharacterized protein</fullName>
    </submittedName>
</protein>
<dbReference type="InterPro" id="IPR040556">
    <property type="entry name" value="pP_pnuc_1"/>
</dbReference>
<accession>A0ABU9G9F3</accession>
<gene>
    <name evidence="3" type="ORF">V6242_10625</name>
</gene>
<dbReference type="InterPro" id="IPR041584">
    <property type="entry name" value="Put_pPIWI_pnuc_2"/>
</dbReference>
<dbReference type="Proteomes" id="UP001379949">
    <property type="component" value="Unassembled WGS sequence"/>
</dbReference>
<evidence type="ECO:0000313" key="4">
    <source>
        <dbReference type="Proteomes" id="UP001379949"/>
    </source>
</evidence>
<sequence>MQQRKQNRGFRKDKFHRTAIYKHLISNANSVKILEHLGSGFERELFLASLNNLSDKGNPLRFNNFAYCMREIITLILAKYSSDEDILNCCWYKNETNKDNGVTRAQRAKYAIQGGFSDEMVFEMLQLDEEEEKDFIKDTLKKFTKLFRELNEHTHLREKRFNIGDVLCESLAFQVLSVMDSILTLIEDLREQVKSYVEGEIDDALISEFVSSTFNELDILSTHTFVDYSELESYHVNSICSKHVVIKGYGIVYCDLQWGSGSDMRNGIGASMSDSFPYDFTIHAKLTDLKKLELGDEGITVDTDSWYE</sequence>
<name>A0ABU9G9F3_9GAMM</name>
<feature type="domain" description="Predicted pPIWI-associating nuclease group 2" evidence="2">
    <location>
        <begin position="186"/>
        <end position="307"/>
    </location>
</feature>
<evidence type="ECO:0000313" key="3">
    <source>
        <dbReference type="EMBL" id="MEL0613602.1"/>
    </source>
</evidence>
<evidence type="ECO:0000259" key="1">
    <source>
        <dbReference type="Pfam" id="PF18165"/>
    </source>
</evidence>